<dbReference type="InParanoid" id="F2UPU6"/>
<name>F2UPU6_SALR5</name>
<keyword evidence="12" id="KW-1185">Reference proteome</keyword>
<evidence type="ECO:0000256" key="2">
    <source>
        <dbReference type="ARBA" id="ARBA00006375"/>
    </source>
</evidence>
<dbReference type="InterPro" id="IPR023395">
    <property type="entry name" value="MCP_dom_sf"/>
</dbReference>
<evidence type="ECO:0000313" key="11">
    <source>
        <dbReference type="EMBL" id="EGD79651.1"/>
    </source>
</evidence>
<evidence type="ECO:0000313" key="12">
    <source>
        <dbReference type="Proteomes" id="UP000007799"/>
    </source>
</evidence>
<dbReference type="PANTHER" id="PTHR45618">
    <property type="entry name" value="MITOCHONDRIAL DICARBOXYLATE CARRIER-RELATED"/>
    <property type="match status" value="1"/>
</dbReference>
<evidence type="ECO:0000256" key="8">
    <source>
        <dbReference type="PROSITE-ProRule" id="PRU00282"/>
    </source>
</evidence>
<dbReference type="InterPro" id="IPR018108">
    <property type="entry name" value="MCP_transmembrane"/>
</dbReference>
<dbReference type="PROSITE" id="PS50920">
    <property type="entry name" value="SOLCAR"/>
    <property type="match status" value="1"/>
</dbReference>
<sequence>MSEKTTTQDAATTGGATKPPPATQRGPIFLLLGGTSSMMAATCTHPLDLLKVRLQTAHQAAPGTAPRGLVQTAVALVHNEGFRALYRGLTASLGRQGTYSTTRFAERVFACVAA</sequence>
<feature type="compositionally biased region" description="Low complexity" evidence="10">
    <location>
        <begin position="1"/>
        <end position="17"/>
    </location>
</feature>
<keyword evidence="6" id="KW-1133">Transmembrane helix</keyword>
<evidence type="ECO:0000256" key="7">
    <source>
        <dbReference type="ARBA" id="ARBA00023136"/>
    </source>
</evidence>
<feature type="repeat" description="Solcar" evidence="8">
    <location>
        <begin position="28"/>
        <end position="113"/>
    </location>
</feature>
<dbReference type="AlphaFoldDB" id="F2UPU6"/>
<dbReference type="GO" id="GO:0016020">
    <property type="term" value="C:membrane"/>
    <property type="evidence" value="ECO:0007669"/>
    <property type="project" value="UniProtKB-SubCell"/>
</dbReference>
<evidence type="ECO:0000256" key="9">
    <source>
        <dbReference type="RuleBase" id="RU000488"/>
    </source>
</evidence>
<evidence type="ECO:0000256" key="4">
    <source>
        <dbReference type="ARBA" id="ARBA00022692"/>
    </source>
</evidence>
<organism evidence="12">
    <name type="scientific">Salpingoeca rosetta (strain ATCC 50818 / BSB-021)</name>
    <dbReference type="NCBI Taxonomy" id="946362"/>
    <lineage>
        <taxon>Eukaryota</taxon>
        <taxon>Choanoflagellata</taxon>
        <taxon>Craspedida</taxon>
        <taxon>Salpingoecidae</taxon>
        <taxon>Salpingoeca</taxon>
    </lineage>
</organism>
<dbReference type="RefSeq" id="XP_004988879.1">
    <property type="nucleotide sequence ID" value="XM_004988822.1"/>
</dbReference>
<keyword evidence="5" id="KW-0677">Repeat</keyword>
<evidence type="ECO:0000256" key="10">
    <source>
        <dbReference type="SAM" id="MobiDB-lite"/>
    </source>
</evidence>
<dbReference type="Proteomes" id="UP000007799">
    <property type="component" value="Unassembled WGS sequence"/>
</dbReference>
<keyword evidence="4 8" id="KW-0812">Transmembrane</keyword>
<evidence type="ECO:0000256" key="1">
    <source>
        <dbReference type="ARBA" id="ARBA00004141"/>
    </source>
</evidence>
<gene>
    <name evidence="11" type="ORF">PTSG_10498</name>
</gene>
<evidence type="ECO:0000256" key="5">
    <source>
        <dbReference type="ARBA" id="ARBA00022737"/>
    </source>
</evidence>
<dbReference type="OrthoDB" id="448427at2759"/>
<dbReference type="eggNOG" id="KOG0759">
    <property type="taxonomic scope" value="Eukaryota"/>
</dbReference>
<dbReference type="SUPFAM" id="SSF103506">
    <property type="entry name" value="Mitochondrial carrier"/>
    <property type="match status" value="1"/>
</dbReference>
<accession>F2UPU6</accession>
<feature type="region of interest" description="Disordered" evidence="10">
    <location>
        <begin position="1"/>
        <end position="26"/>
    </location>
</feature>
<evidence type="ECO:0000256" key="3">
    <source>
        <dbReference type="ARBA" id="ARBA00022448"/>
    </source>
</evidence>
<dbReference type="KEGG" id="sre:PTSG_10498"/>
<comment type="similarity">
    <text evidence="2 9">Belongs to the mitochondrial carrier (TC 2.A.29) family.</text>
</comment>
<dbReference type="Pfam" id="PF00153">
    <property type="entry name" value="Mito_carr"/>
    <property type="match status" value="1"/>
</dbReference>
<keyword evidence="7 8" id="KW-0472">Membrane</keyword>
<dbReference type="EMBL" id="GL832987">
    <property type="protein sequence ID" value="EGD79651.1"/>
    <property type="molecule type" value="Genomic_DNA"/>
</dbReference>
<dbReference type="InterPro" id="IPR050391">
    <property type="entry name" value="Mito_Metabolite_Transporter"/>
</dbReference>
<dbReference type="Gene3D" id="1.50.40.10">
    <property type="entry name" value="Mitochondrial carrier domain"/>
    <property type="match status" value="1"/>
</dbReference>
<protein>
    <submittedName>
        <fullName evidence="11">Uncharacterized protein</fullName>
    </submittedName>
</protein>
<proteinExistence type="inferred from homology"/>
<reference evidence="11" key="1">
    <citation type="submission" date="2009-08" db="EMBL/GenBank/DDBJ databases">
        <title>Annotation of Salpingoeca rosetta.</title>
        <authorList>
            <consortium name="The Broad Institute Genome Sequencing Platform"/>
            <person name="Russ C."/>
            <person name="Cuomo C."/>
            <person name="Burger G."/>
            <person name="Gray M.W."/>
            <person name="Holland P.W.H."/>
            <person name="King N."/>
            <person name="Lang F.B.F."/>
            <person name="Roger A.J."/>
            <person name="Ruiz-Trillo I."/>
            <person name="Young S.K."/>
            <person name="Zeng Q."/>
            <person name="Gargeya S."/>
            <person name="Alvarado L."/>
            <person name="Berlin A."/>
            <person name="Chapman S.B."/>
            <person name="Chen Z."/>
            <person name="Freedman E."/>
            <person name="Gellesch M."/>
            <person name="Goldberg J."/>
            <person name="Griggs A."/>
            <person name="Gujja S."/>
            <person name="Heilman E."/>
            <person name="Heiman D."/>
            <person name="Howarth C."/>
            <person name="Mehta T."/>
            <person name="Neiman D."/>
            <person name="Pearson M."/>
            <person name="Roberts A."/>
            <person name="Saif S."/>
            <person name="Shea T."/>
            <person name="Shenoy N."/>
            <person name="Sisk P."/>
            <person name="Stolte C."/>
            <person name="Sykes S."/>
            <person name="White J."/>
            <person name="Yandava C."/>
            <person name="Haas B."/>
            <person name="Nusbaum C."/>
            <person name="Birren B."/>
        </authorList>
    </citation>
    <scope>NUCLEOTIDE SEQUENCE [LARGE SCALE GENOMIC DNA]</scope>
    <source>
        <strain evidence="11">ATCC 50818</strain>
    </source>
</reference>
<keyword evidence="3 9" id="KW-0813">Transport</keyword>
<dbReference type="GeneID" id="16069421"/>
<evidence type="ECO:0000256" key="6">
    <source>
        <dbReference type="ARBA" id="ARBA00022989"/>
    </source>
</evidence>
<comment type="subcellular location">
    <subcellularLocation>
        <location evidence="1">Membrane</location>
        <topology evidence="1">Multi-pass membrane protein</topology>
    </subcellularLocation>
</comment>